<proteinExistence type="predicted"/>
<keyword evidence="1" id="KW-0863">Zinc-finger</keyword>
<evidence type="ECO:0000256" key="1">
    <source>
        <dbReference type="PROSITE-ProRule" id="PRU00325"/>
    </source>
</evidence>
<organism evidence="3 4">
    <name type="scientific">Cylindrotheca closterium</name>
    <dbReference type="NCBI Taxonomy" id="2856"/>
    <lineage>
        <taxon>Eukaryota</taxon>
        <taxon>Sar</taxon>
        <taxon>Stramenopiles</taxon>
        <taxon>Ochrophyta</taxon>
        <taxon>Bacillariophyta</taxon>
        <taxon>Bacillariophyceae</taxon>
        <taxon>Bacillariophycidae</taxon>
        <taxon>Bacillariales</taxon>
        <taxon>Bacillariaceae</taxon>
        <taxon>Cylindrotheca</taxon>
    </lineage>
</organism>
<sequence length="209" mass="22507">MPESSWIAPNPPPVTLENPQFQLNSYLDTLDPSSFEEDTPAAGGASNKTKILQDEILNVTEFLYGNNTLMAALALLDSSTAAIPSIVKISSPRTCGLTRSVHVVHSSSKGRALGEDSSSYLCFTQANNGVDYCSCRSFLEKVSKSSKSTKDVTLCKHLLALKLAPYLKVDFLETHLASHQDFSKLILERTLPASGIAPRGSNGIPYSGI</sequence>
<dbReference type="PANTHER" id="PTHR28498:SF1">
    <property type="entry name" value="ZINC FINGER SWIM DOMAIN-CONTAINING PROTEIN 7"/>
    <property type="match status" value="1"/>
</dbReference>
<keyword evidence="4" id="KW-1185">Reference proteome</keyword>
<dbReference type="AlphaFoldDB" id="A0AAD2CFW5"/>
<name>A0AAD2CFW5_9STRA</name>
<dbReference type="PROSITE" id="PS50966">
    <property type="entry name" value="ZF_SWIM"/>
    <property type="match status" value="1"/>
</dbReference>
<comment type="caution">
    <text evidence="3">The sequence shown here is derived from an EMBL/GenBank/DDBJ whole genome shotgun (WGS) entry which is preliminary data.</text>
</comment>
<evidence type="ECO:0000259" key="2">
    <source>
        <dbReference type="PROSITE" id="PS50966"/>
    </source>
</evidence>
<dbReference type="Proteomes" id="UP001295423">
    <property type="component" value="Unassembled WGS sequence"/>
</dbReference>
<accession>A0AAD2CFW5</accession>
<dbReference type="EMBL" id="CAKOGP040000001">
    <property type="protein sequence ID" value="CAJ1892547.1"/>
    <property type="molecule type" value="Genomic_DNA"/>
</dbReference>
<dbReference type="InterPro" id="IPR007527">
    <property type="entry name" value="Znf_SWIM"/>
</dbReference>
<dbReference type="PANTHER" id="PTHR28498">
    <property type="entry name" value="ZINC FINGER SWIM DOMAIN-CONTAINING PROTEIN 7"/>
    <property type="match status" value="1"/>
</dbReference>
<gene>
    <name evidence="3" type="ORF">CYCCA115_LOCUS99</name>
</gene>
<keyword evidence="1" id="KW-0479">Metal-binding</keyword>
<evidence type="ECO:0000313" key="3">
    <source>
        <dbReference type="EMBL" id="CAJ1892547.1"/>
    </source>
</evidence>
<feature type="domain" description="SWIM-type" evidence="2">
    <location>
        <begin position="120"/>
        <end position="166"/>
    </location>
</feature>
<reference evidence="3" key="1">
    <citation type="submission" date="2023-08" db="EMBL/GenBank/DDBJ databases">
        <authorList>
            <person name="Audoor S."/>
            <person name="Bilcke G."/>
        </authorList>
    </citation>
    <scope>NUCLEOTIDE SEQUENCE</scope>
</reference>
<dbReference type="GO" id="GO:0000724">
    <property type="term" value="P:double-strand break repair via homologous recombination"/>
    <property type="evidence" value="ECO:0007669"/>
    <property type="project" value="TreeGrafter"/>
</dbReference>
<dbReference type="GO" id="GO:0008270">
    <property type="term" value="F:zinc ion binding"/>
    <property type="evidence" value="ECO:0007669"/>
    <property type="project" value="UniProtKB-KW"/>
</dbReference>
<dbReference type="GO" id="GO:0097196">
    <property type="term" value="C:Shu complex"/>
    <property type="evidence" value="ECO:0007669"/>
    <property type="project" value="TreeGrafter"/>
</dbReference>
<keyword evidence="1" id="KW-0862">Zinc</keyword>
<protein>
    <recommendedName>
        <fullName evidence="2">SWIM-type domain-containing protein</fullName>
    </recommendedName>
</protein>
<evidence type="ECO:0000313" key="4">
    <source>
        <dbReference type="Proteomes" id="UP001295423"/>
    </source>
</evidence>